<protein>
    <submittedName>
        <fullName evidence="1">Uncharacterized protein</fullName>
    </submittedName>
</protein>
<reference evidence="1 2" key="1">
    <citation type="journal article" date="1992" name="Lakartidningen">
        <title>[Penicillin V and not amoxicillin is the first choice preparation in acute otitis].</title>
        <authorList>
            <person name="Kamme C."/>
            <person name="Lundgren K."/>
            <person name="Prellner K."/>
        </authorList>
    </citation>
    <scope>NUCLEOTIDE SEQUENCE [LARGE SCALE GENOMIC DNA]</scope>
    <source>
        <strain evidence="1 2">PC5538III-hc</strain>
    </source>
</reference>
<dbReference type="Proteomes" id="UP000323176">
    <property type="component" value="Unassembled WGS sequence"/>
</dbReference>
<gene>
    <name evidence="1" type="ORF">EPJ72_01455</name>
</gene>
<sequence>MLKLMVFSINTKKYFVLGCFELEKFLKHLGEPSYSNLITKELKELLKSYDPDYKESNWDVKFSNWLKSLEVGDYLCMYDGWITDYKVMDDIRKQYIEQLKNKINKKGE</sequence>
<dbReference type="OrthoDB" id="9841479at2"/>
<evidence type="ECO:0000313" key="1">
    <source>
        <dbReference type="EMBL" id="TXJ46464.1"/>
    </source>
</evidence>
<comment type="caution">
    <text evidence="1">The sequence shown here is derived from an EMBL/GenBank/DDBJ whole genome shotgun (WGS) entry which is preliminary data.</text>
</comment>
<proteinExistence type="predicted"/>
<name>A0A5C8FAK9_BRAPL</name>
<evidence type="ECO:0000313" key="2">
    <source>
        <dbReference type="Proteomes" id="UP000323176"/>
    </source>
</evidence>
<dbReference type="EMBL" id="SAXY01000012">
    <property type="protein sequence ID" value="TXJ46464.1"/>
    <property type="molecule type" value="Genomic_DNA"/>
</dbReference>
<accession>A0A5C8FAK9</accession>
<dbReference type="AlphaFoldDB" id="A0A5C8FAK9"/>
<organism evidence="1 2">
    <name type="scientific">Brachyspira pilosicoli</name>
    <name type="common">Serpulina pilosicoli</name>
    <dbReference type="NCBI Taxonomy" id="52584"/>
    <lineage>
        <taxon>Bacteria</taxon>
        <taxon>Pseudomonadati</taxon>
        <taxon>Spirochaetota</taxon>
        <taxon>Spirochaetia</taxon>
        <taxon>Brachyspirales</taxon>
        <taxon>Brachyspiraceae</taxon>
        <taxon>Brachyspira</taxon>
    </lineage>
</organism>